<dbReference type="PANTHER" id="PTHR43634:SF2">
    <property type="entry name" value="LOW CONDUCTANCE MECHANOSENSITIVE CHANNEL YNAI"/>
    <property type="match status" value="1"/>
</dbReference>
<feature type="domain" description="Mechanosensitive ion channel MscS C-terminal" evidence="9">
    <location>
        <begin position="261"/>
        <end position="345"/>
    </location>
</feature>
<comment type="subcellular location">
    <subcellularLocation>
        <location evidence="1">Cell membrane</location>
        <topology evidence="1">Multi-pass membrane protein</topology>
    </subcellularLocation>
</comment>
<dbReference type="Gene3D" id="2.30.30.60">
    <property type="match status" value="1"/>
</dbReference>
<dbReference type="InterPro" id="IPR010920">
    <property type="entry name" value="LSM_dom_sf"/>
</dbReference>
<dbReference type="eggNOG" id="COG0668">
    <property type="taxonomic scope" value="Bacteria"/>
</dbReference>
<keyword evidence="6 7" id="KW-0472">Membrane</keyword>
<dbReference type="SUPFAM" id="SSF82689">
    <property type="entry name" value="Mechanosensitive channel protein MscS (YggB), C-terminal domain"/>
    <property type="match status" value="1"/>
</dbReference>
<dbReference type="SUPFAM" id="SSF82861">
    <property type="entry name" value="Mechanosensitive channel protein MscS (YggB), transmembrane region"/>
    <property type="match status" value="1"/>
</dbReference>
<evidence type="ECO:0000259" key="10">
    <source>
        <dbReference type="Pfam" id="PF21088"/>
    </source>
</evidence>
<reference evidence="11 12" key="1">
    <citation type="journal article" date="2006" name="J. Bacteriol.">
        <title>The genome sequence of the obligately chemolithoautotrophic, facultatively anaerobic bacterium Thiobacillus denitrificans.</title>
        <authorList>
            <person name="Beller H.R."/>
            <person name="Chain P.S."/>
            <person name="Letain T.E."/>
            <person name="Chakicherla A."/>
            <person name="Larimer F.W."/>
            <person name="Richardson P.M."/>
            <person name="Coleman M.A."/>
            <person name="Wood A.P."/>
            <person name="Kelly D.P."/>
        </authorList>
    </citation>
    <scope>NUCLEOTIDE SEQUENCE [LARGE SCALE GENOMIC DNA]</scope>
    <source>
        <strain evidence="11 12">ATCC 25259</strain>
    </source>
</reference>
<feature type="domain" description="Mechanosensitive ion channel transmembrane helices 2/3" evidence="10">
    <location>
        <begin position="144"/>
        <end position="182"/>
    </location>
</feature>
<evidence type="ECO:0000259" key="8">
    <source>
        <dbReference type="Pfam" id="PF00924"/>
    </source>
</evidence>
<accession>Q3SIW0</accession>
<keyword evidence="5 7" id="KW-1133">Transmembrane helix</keyword>
<dbReference type="InterPro" id="IPR011066">
    <property type="entry name" value="MscS_channel_C_sf"/>
</dbReference>
<feature type="transmembrane region" description="Helical" evidence="7">
    <location>
        <begin position="94"/>
        <end position="113"/>
    </location>
</feature>
<feature type="transmembrane region" description="Helical" evidence="7">
    <location>
        <begin position="147"/>
        <end position="180"/>
    </location>
</feature>
<dbReference type="HOGENOM" id="CLU_037945_0_0_4"/>
<evidence type="ECO:0000313" key="11">
    <source>
        <dbReference type="EMBL" id="AAZ97415.1"/>
    </source>
</evidence>
<dbReference type="Pfam" id="PF00924">
    <property type="entry name" value="MS_channel_2nd"/>
    <property type="match status" value="1"/>
</dbReference>
<evidence type="ECO:0000256" key="7">
    <source>
        <dbReference type="SAM" id="Phobius"/>
    </source>
</evidence>
<evidence type="ECO:0000256" key="4">
    <source>
        <dbReference type="ARBA" id="ARBA00022692"/>
    </source>
</evidence>
<evidence type="ECO:0000256" key="3">
    <source>
        <dbReference type="ARBA" id="ARBA00022475"/>
    </source>
</evidence>
<dbReference type="KEGG" id="tbd:Tbd_1462"/>
<evidence type="ECO:0000256" key="6">
    <source>
        <dbReference type="ARBA" id="ARBA00023136"/>
    </source>
</evidence>
<dbReference type="Pfam" id="PF21082">
    <property type="entry name" value="MS_channel_3rd"/>
    <property type="match status" value="1"/>
</dbReference>
<dbReference type="InterPro" id="IPR049142">
    <property type="entry name" value="MS_channel_1st"/>
</dbReference>
<proteinExistence type="inferred from homology"/>
<evidence type="ECO:0000313" key="12">
    <source>
        <dbReference type="Proteomes" id="UP000008291"/>
    </source>
</evidence>
<feature type="transmembrane region" description="Helical" evidence="7">
    <location>
        <begin position="63"/>
        <end position="82"/>
    </location>
</feature>
<dbReference type="OrthoDB" id="9775207at2"/>
<gene>
    <name evidence="11" type="ordered locus">Tbd_1462</name>
</gene>
<dbReference type="AlphaFoldDB" id="Q3SIW0"/>
<protein>
    <submittedName>
        <fullName evidence="11">Small-conductance mechanosensitive channel protein</fullName>
    </submittedName>
</protein>
<dbReference type="RefSeq" id="WP_011311974.1">
    <property type="nucleotide sequence ID" value="NC_007404.1"/>
</dbReference>
<keyword evidence="12" id="KW-1185">Reference proteome</keyword>
<evidence type="ECO:0000256" key="1">
    <source>
        <dbReference type="ARBA" id="ARBA00004651"/>
    </source>
</evidence>
<feature type="domain" description="Mechanosensitive ion channel MscS" evidence="8">
    <location>
        <begin position="183"/>
        <end position="252"/>
    </location>
</feature>
<dbReference type="InterPro" id="IPR023408">
    <property type="entry name" value="MscS_beta-dom_sf"/>
</dbReference>
<evidence type="ECO:0000256" key="5">
    <source>
        <dbReference type="ARBA" id="ARBA00022989"/>
    </source>
</evidence>
<dbReference type="Pfam" id="PF21088">
    <property type="entry name" value="MS_channel_1st"/>
    <property type="match status" value="1"/>
</dbReference>
<keyword evidence="3" id="KW-1003">Cell membrane</keyword>
<dbReference type="Gene3D" id="1.10.287.1260">
    <property type="match status" value="1"/>
</dbReference>
<dbReference type="Proteomes" id="UP000008291">
    <property type="component" value="Chromosome"/>
</dbReference>
<evidence type="ECO:0000259" key="9">
    <source>
        <dbReference type="Pfam" id="PF21082"/>
    </source>
</evidence>
<sequence>MFDLLENFGKSFIASSWLPQVLLVTGAVVTVNVVAYTVLHYLEKAARRTAAVWDDALIQAARRPATLALWVIGAYYAARVIYAHQERSFPDGLTLARDSVVIAAFAWFLLRLIGNAARGMRARALEPGCKVDLTTVDALSKLGRISIVVLAGLVVAQTLGFSVSGVLAFGGIGGIAVGFAAKDMLANFFGGLTIYLDRPFVVGEWIRSPDKEIEGTVEYIGWRHTRVRAFNKNPIYVPNALFTNIVVENPTRMTNRRIKETIGIRYQDFDKMAAIVAEVKAMLQAHPEIDSETTLIVSFNAFAASSLDFFVYTFTRTVEWIHFHEVKQDVLLKIGAIISAHGAEIAYPTRSLHIESTLDPASSEPRAPTADAA</sequence>
<dbReference type="GO" id="GO:0005886">
    <property type="term" value="C:plasma membrane"/>
    <property type="evidence" value="ECO:0007669"/>
    <property type="project" value="UniProtKB-SubCell"/>
</dbReference>
<dbReference type="STRING" id="292415.Tbd_1462"/>
<keyword evidence="4 7" id="KW-0812">Transmembrane</keyword>
<dbReference type="InterPro" id="IPR011014">
    <property type="entry name" value="MscS_channel_TM-2"/>
</dbReference>
<dbReference type="PANTHER" id="PTHR43634">
    <property type="entry name" value="OW CONDUCTANCE MECHANOSENSITIVE CHANNEL"/>
    <property type="match status" value="1"/>
</dbReference>
<dbReference type="InterPro" id="IPR049278">
    <property type="entry name" value="MS_channel_C"/>
</dbReference>
<organism evidence="11 12">
    <name type="scientific">Thiobacillus denitrificans (strain ATCC 25259 / T1)</name>
    <dbReference type="NCBI Taxonomy" id="292415"/>
    <lineage>
        <taxon>Bacteria</taxon>
        <taxon>Pseudomonadati</taxon>
        <taxon>Pseudomonadota</taxon>
        <taxon>Betaproteobacteria</taxon>
        <taxon>Nitrosomonadales</taxon>
        <taxon>Thiobacillaceae</taxon>
        <taxon>Thiobacillus</taxon>
    </lineage>
</organism>
<dbReference type="Gene3D" id="3.30.70.100">
    <property type="match status" value="1"/>
</dbReference>
<name>Q3SIW0_THIDA</name>
<dbReference type="InterPro" id="IPR006685">
    <property type="entry name" value="MscS_channel_2nd"/>
</dbReference>
<dbReference type="EMBL" id="CP000116">
    <property type="protein sequence ID" value="AAZ97415.1"/>
    <property type="molecule type" value="Genomic_DNA"/>
</dbReference>
<dbReference type="SUPFAM" id="SSF50182">
    <property type="entry name" value="Sm-like ribonucleoproteins"/>
    <property type="match status" value="1"/>
</dbReference>
<evidence type="ECO:0000256" key="2">
    <source>
        <dbReference type="ARBA" id="ARBA00008017"/>
    </source>
</evidence>
<dbReference type="InterPro" id="IPR045042">
    <property type="entry name" value="YnaI-like"/>
</dbReference>
<dbReference type="GO" id="GO:0008381">
    <property type="term" value="F:mechanosensitive monoatomic ion channel activity"/>
    <property type="evidence" value="ECO:0007669"/>
    <property type="project" value="UniProtKB-ARBA"/>
</dbReference>
<feature type="transmembrane region" description="Helical" evidence="7">
    <location>
        <begin position="20"/>
        <end position="42"/>
    </location>
</feature>
<comment type="similarity">
    <text evidence="2">Belongs to the MscS (TC 1.A.23) family.</text>
</comment>